<proteinExistence type="predicted"/>
<organism evidence="8 9">
    <name type="scientific">Emericella nidulans (strain FGSC A4 / ATCC 38163 / CBS 112.46 / NRRL 194 / M139)</name>
    <name type="common">Aspergillus nidulans</name>
    <dbReference type="NCBI Taxonomy" id="227321"/>
    <lineage>
        <taxon>Eukaryota</taxon>
        <taxon>Fungi</taxon>
        <taxon>Dikarya</taxon>
        <taxon>Ascomycota</taxon>
        <taxon>Pezizomycotina</taxon>
        <taxon>Eurotiomycetes</taxon>
        <taxon>Eurotiomycetidae</taxon>
        <taxon>Eurotiales</taxon>
        <taxon>Aspergillaceae</taxon>
        <taxon>Aspergillus</taxon>
        <taxon>Aspergillus subgen. Nidulantes</taxon>
    </lineage>
</organism>
<dbReference type="PANTHER" id="PTHR36206">
    <property type="entry name" value="ASPERCRYPTIN BIOSYNTHESIS CLUSTER-SPECIFIC TRANSCRIPTION REGULATOR ATNN-RELATED"/>
    <property type="match status" value="1"/>
</dbReference>
<dbReference type="CDD" id="cd00067">
    <property type="entry name" value="GAL4"/>
    <property type="match status" value="1"/>
</dbReference>
<dbReference type="KEGG" id="ani:ANIA_11222"/>
<reference evidence="9" key="1">
    <citation type="journal article" date="2005" name="Nature">
        <title>Sequencing of Aspergillus nidulans and comparative analysis with A. fumigatus and A. oryzae.</title>
        <authorList>
            <person name="Galagan J.E."/>
            <person name="Calvo S.E."/>
            <person name="Cuomo C."/>
            <person name="Ma L.J."/>
            <person name="Wortman J.R."/>
            <person name="Batzoglou S."/>
            <person name="Lee S.I."/>
            <person name="Basturkmen M."/>
            <person name="Spevak C.C."/>
            <person name="Clutterbuck J."/>
            <person name="Kapitonov V."/>
            <person name="Jurka J."/>
            <person name="Scazzocchio C."/>
            <person name="Farman M."/>
            <person name="Butler J."/>
            <person name="Purcell S."/>
            <person name="Harris S."/>
            <person name="Braus G.H."/>
            <person name="Draht O."/>
            <person name="Busch S."/>
            <person name="D'Enfert C."/>
            <person name="Bouchier C."/>
            <person name="Goldman G.H."/>
            <person name="Bell-Pedersen D."/>
            <person name="Griffiths-Jones S."/>
            <person name="Doonan J.H."/>
            <person name="Yu J."/>
            <person name="Vienken K."/>
            <person name="Pain A."/>
            <person name="Freitag M."/>
            <person name="Selker E.U."/>
            <person name="Archer D.B."/>
            <person name="Penalva M.A."/>
            <person name="Oakley B.R."/>
            <person name="Momany M."/>
            <person name="Tanaka T."/>
            <person name="Kumagai T."/>
            <person name="Asai K."/>
            <person name="Machida M."/>
            <person name="Nierman W.C."/>
            <person name="Denning D.W."/>
            <person name="Caddick M."/>
            <person name="Hynes M."/>
            <person name="Paoletti M."/>
            <person name="Fischer R."/>
            <person name="Miller B."/>
            <person name="Dyer P."/>
            <person name="Sachs M.S."/>
            <person name="Osmani S.A."/>
            <person name="Birren B.W."/>
        </authorList>
    </citation>
    <scope>NUCLEOTIDE SEQUENCE [LARGE SCALE GENOMIC DNA]</scope>
    <source>
        <strain evidence="9">FGSC A4 / ATCC 38163 / CBS 112.46 / NRRL 194 / M139</strain>
    </source>
</reference>
<keyword evidence="9" id="KW-1185">Reference proteome</keyword>
<reference evidence="9" key="2">
    <citation type="journal article" date="2009" name="Fungal Genet. Biol.">
        <title>The 2008 update of the Aspergillus nidulans genome annotation: a community effort.</title>
        <authorList>
            <person name="Wortman J.R."/>
            <person name="Gilsenan J.M."/>
            <person name="Joardar V."/>
            <person name="Deegan J."/>
            <person name="Clutterbuck J."/>
            <person name="Andersen M.R."/>
            <person name="Archer D."/>
            <person name="Bencina M."/>
            <person name="Braus G."/>
            <person name="Coutinho P."/>
            <person name="von Dohren H."/>
            <person name="Doonan J."/>
            <person name="Driessen A.J."/>
            <person name="Durek P."/>
            <person name="Espeso E."/>
            <person name="Fekete E."/>
            <person name="Flipphi M."/>
            <person name="Estrada C.G."/>
            <person name="Geysens S."/>
            <person name="Goldman G."/>
            <person name="de Groot P.W."/>
            <person name="Hansen K."/>
            <person name="Harris S.D."/>
            <person name="Heinekamp T."/>
            <person name="Helmstaedt K."/>
            <person name="Henrissat B."/>
            <person name="Hofmann G."/>
            <person name="Homan T."/>
            <person name="Horio T."/>
            <person name="Horiuchi H."/>
            <person name="James S."/>
            <person name="Jones M."/>
            <person name="Karaffa L."/>
            <person name="Karanyi Z."/>
            <person name="Kato M."/>
            <person name="Keller N."/>
            <person name="Kelly D.E."/>
            <person name="Kiel J.A."/>
            <person name="Kim J.M."/>
            <person name="van der Klei I.J."/>
            <person name="Klis F.M."/>
            <person name="Kovalchuk A."/>
            <person name="Krasevec N."/>
            <person name="Kubicek C.P."/>
            <person name="Liu B."/>
            <person name="Maccabe A."/>
            <person name="Meyer V."/>
            <person name="Mirabito P."/>
            <person name="Miskei M."/>
            <person name="Mos M."/>
            <person name="Mullins J."/>
            <person name="Nelson D.R."/>
            <person name="Nielsen J."/>
            <person name="Oakley B.R."/>
            <person name="Osmani S.A."/>
            <person name="Pakula T."/>
            <person name="Paszewski A."/>
            <person name="Paulsen I."/>
            <person name="Pilsyk S."/>
            <person name="Pocsi I."/>
            <person name="Punt P.J."/>
            <person name="Ram A.F."/>
            <person name="Ren Q."/>
            <person name="Robellet X."/>
            <person name="Robson G."/>
            <person name="Seiboth B."/>
            <person name="van Solingen P."/>
            <person name="Specht T."/>
            <person name="Sun J."/>
            <person name="Taheri-Talesh N."/>
            <person name="Takeshita N."/>
            <person name="Ussery D."/>
            <person name="vanKuyk P.A."/>
            <person name="Visser H."/>
            <person name="van de Vondervoort P.J."/>
            <person name="de Vries R.P."/>
            <person name="Walton J."/>
            <person name="Xiang X."/>
            <person name="Xiong Y."/>
            <person name="Zeng A.P."/>
            <person name="Brandt B.W."/>
            <person name="Cornell M.J."/>
            <person name="van den Hondel C.A."/>
            <person name="Visser J."/>
            <person name="Oliver S.G."/>
            <person name="Turner G."/>
        </authorList>
    </citation>
    <scope>GENOME REANNOTATION</scope>
    <source>
        <strain evidence="9">FGSC A4 / ATCC 38163 / CBS 112.46 / NRRL 194 / M139</strain>
    </source>
</reference>
<dbReference type="eggNOG" id="ENOG502SQ3E">
    <property type="taxonomic scope" value="Eukaryota"/>
</dbReference>
<evidence type="ECO:0000256" key="5">
    <source>
        <dbReference type="ARBA" id="ARBA00023163"/>
    </source>
</evidence>
<keyword evidence="6" id="KW-0539">Nucleus</keyword>
<dbReference type="SUPFAM" id="SSF57701">
    <property type="entry name" value="Zn2/Cys6 DNA-binding domain"/>
    <property type="match status" value="1"/>
</dbReference>
<feature type="domain" description="Zn(2)-C6 fungal-type" evidence="7">
    <location>
        <begin position="12"/>
        <end position="40"/>
    </location>
</feature>
<dbReference type="AlphaFoldDB" id="C8VQB6"/>
<dbReference type="Gene3D" id="4.10.240.10">
    <property type="entry name" value="Zn(2)-C6 fungal-type DNA-binding domain"/>
    <property type="match status" value="1"/>
</dbReference>
<dbReference type="PANTHER" id="PTHR36206:SF10">
    <property type="entry name" value="ZN(II)2CYS6 TRANSCRIPTION FACTOR (EUROFUNG)"/>
    <property type="match status" value="1"/>
</dbReference>
<evidence type="ECO:0000313" key="9">
    <source>
        <dbReference type="Proteomes" id="UP000000560"/>
    </source>
</evidence>
<dbReference type="InterPro" id="IPR052360">
    <property type="entry name" value="Transcr_Regulatory_Proteins"/>
</dbReference>
<keyword evidence="2" id="KW-0862">Zinc</keyword>
<dbReference type="VEuPathDB" id="FungiDB:AN11222"/>
<dbReference type="EMBL" id="BN001308">
    <property type="protein sequence ID" value="CBF87297.1"/>
    <property type="molecule type" value="Genomic_DNA"/>
</dbReference>
<dbReference type="GeneID" id="74896850"/>
<dbReference type="PROSITE" id="PS50048">
    <property type="entry name" value="ZN2_CY6_FUNGAL_2"/>
    <property type="match status" value="1"/>
</dbReference>
<dbReference type="STRING" id="227321.C8VQB6"/>
<evidence type="ECO:0000256" key="4">
    <source>
        <dbReference type="ARBA" id="ARBA00023125"/>
    </source>
</evidence>
<dbReference type="OMA" id="YSCQKAQ"/>
<dbReference type="InterPro" id="IPR001138">
    <property type="entry name" value="Zn2Cys6_DnaBD"/>
</dbReference>
<keyword evidence="4" id="KW-0238">DNA-binding</keyword>
<dbReference type="GO" id="GO:0005634">
    <property type="term" value="C:nucleus"/>
    <property type="evidence" value="ECO:0000318"/>
    <property type="project" value="GO_Central"/>
</dbReference>
<sequence>MARRAHTKSRTGCRTCKTRRIRCDETWPSCKRCTSTGRRCDGPSNAPARPVRVSFAETYTPESLGKMRPFQRLSDISGEETRYVQFFIWSISQGEPRLHKGSSVSDWRPLMIRAMHCEPAVRQCVVALSALIQERVAHSSLELHGFGTPPRSKGYVFALEKYGRALLSLQGLLENSSDVAAVEAALLCGIVCIWFEILMRDFLAGLSHLERCLRIILRPSSSKEGNINPEIRRAYMKMDMQATLYIGMRAPAASIKRPPPIPYVFETLHDAETSLMHEHAQILHFGRRPTKRYRYHEPGHIPLELIARTHTFQHRLEVWKSTFTYSYSCQKALGSSPRVSAAASLLLIQYYVARIMASTCLYAEETLYDQFLAQFRRIIALAKACTEHFETAFCSRSSSIGVPVSMGVIYPLYFVATKCRNSQVRQEAIEVLSTIPYPDGVWEGRILEVIAQRAKVVEEFGLNADQLVPEFKRIHVLGLAVHPESRKVCVEFRRRPNGMDGEWEEWEEWISY</sequence>
<evidence type="ECO:0000256" key="3">
    <source>
        <dbReference type="ARBA" id="ARBA00023015"/>
    </source>
</evidence>
<keyword evidence="1" id="KW-0479">Metal-binding</keyword>
<evidence type="ECO:0000313" key="8">
    <source>
        <dbReference type="EMBL" id="CBF87297.1"/>
    </source>
</evidence>
<dbReference type="InParanoid" id="C8VQB6"/>
<dbReference type="Proteomes" id="UP000000560">
    <property type="component" value="Chromosome VIII"/>
</dbReference>
<evidence type="ECO:0000256" key="2">
    <source>
        <dbReference type="ARBA" id="ARBA00022833"/>
    </source>
</evidence>
<dbReference type="GO" id="GO:0008270">
    <property type="term" value="F:zinc ion binding"/>
    <property type="evidence" value="ECO:0007669"/>
    <property type="project" value="InterPro"/>
</dbReference>
<dbReference type="PROSITE" id="PS00463">
    <property type="entry name" value="ZN2_CY6_FUNGAL_1"/>
    <property type="match status" value="1"/>
</dbReference>
<evidence type="ECO:0000259" key="7">
    <source>
        <dbReference type="PROSITE" id="PS50048"/>
    </source>
</evidence>
<evidence type="ECO:0000256" key="6">
    <source>
        <dbReference type="ARBA" id="ARBA00023242"/>
    </source>
</evidence>
<dbReference type="InterPro" id="IPR036864">
    <property type="entry name" value="Zn2-C6_fun-type_DNA-bd_sf"/>
</dbReference>
<evidence type="ECO:0000256" key="1">
    <source>
        <dbReference type="ARBA" id="ARBA00022723"/>
    </source>
</evidence>
<dbReference type="HOGENOM" id="CLU_011409_12_1_1"/>
<dbReference type="Pfam" id="PF00172">
    <property type="entry name" value="Zn_clus"/>
    <property type="match status" value="1"/>
</dbReference>
<dbReference type="OrthoDB" id="2593732at2759"/>
<dbReference type="SMART" id="SM00066">
    <property type="entry name" value="GAL4"/>
    <property type="match status" value="1"/>
</dbReference>
<keyword evidence="3" id="KW-0805">Transcription regulation</keyword>
<keyword evidence="5" id="KW-0804">Transcription</keyword>
<name>C8VQB6_EMENI</name>
<accession>C8VQB6</accession>
<dbReference type="GO" id="GO:0000981">
    <property type="term" value="F:DNA-binding transcription factor activity, RNA polymerase II-specific"/>
    <property type="evidence" value="ECO:0007669"/>
    <property type="project" value="InterPro"/>
</dbReference>
<dbReference type="GO" id="GO:0006357">
    <property type="term" value="P:regulation of transcription by RNA polymerase II"/>
    <property type="evidence" value="ECO:0000318"/>
    <property type="project" value="GO_Central"/>
</dbReference>
<protein>
    <submittedName>
        <fullName evidence="8">Zn(II)2Cys6 transcription factor (Eurofung)</fullName>
    </submittedName>
</protein>
<dbReference type="GO" id="GO:0003677">
    <property type="term" value="F:DNA binding"/>
    <property type="evidence" value="ECO:0007669"/>
    <property type="project" value="UniProtKB-KW"/>
</dbReference>
<gene>
    <name evidence="8" type="ORF">ANIA_11222</name>
</gene>
<dbReference type="RefSeq" id="XP_050468953.1">
    <property type="nucleotide sequence ID" value="XM_050613112.1"/>
</dbReference>